<keyword evidence="2" id="KW-1185">Reference proteome</keyword>
<protein>
    <submittedName>
        <fullName evidence="1">Uncharacterized protein</fullName>
    </submittedName>
</protein>
<accession>A0ABR3EI03</accession>
<sequence length="62" mass="6917">MESFENVDWRASRPKLEHEELQNMLLVNLTLGNPSAVLNSQAFQLVQDGFNAQINGGENLTS</sequence>
<dbReference type="Proteomes" id="UP001465976">
    <property type="component" value="Unassembled WGS sequence"/>
</dbReference>
<evidence type="ECO:0000313" key="1">
    <source>
        <dbReference type="EMBL" id="KAL0562497.1"/>
    </source>
</evidence>
<proteinExistence type="predicted"/>
<organism evidence="1 2">
    <name type="scientific">Marasmius crinis-equi</name>
    <dbReference type="NCBI Taxonomy" id="585013"/>
    <lineage>
        <taxon>Eukaryota</taxon>
        <taxon>Fungi</taxon>
        <taxon>Dikarya</taxon>
        <taxon>Basidiomycota</taxon>
        <taxon>Agaricomycotina</taxon>
        <taxon>Agaricomycetes</taxon>
        <taxon>Agaricomycetidae</taxon>
        <taxon>Agaricales</taxon>
        <taxon>Marasmiineae</taxon>
        <taxon>Marasmiaceae</taxon>
        <taxon>Marasmius</taxon>
    </lineage>
</organism>
<name>A0ABR3EI03_9AGAR</name>
<gene>
    <name evidence="1" type="ORF">V5O48_019590</name>
</gene>
<reference evidence="1 2" key="1">
    <citation type="submission" date="2024-02" db="EMBL/GenBank/DDBJ databases">
        <title>A draft genome for the cacao thread blight pathogen Marasmius crinis-equi.</title>
        <authorList>
            <person name="Cohen S.P."/>
            <person name="Baruah I.K."/>
            <person name="Amoako-Attah I."/>
            <person name="Bukari Y."/>
            <person name="Meinhardt L.W."/>
            <person name="Bailey B.A."/>
        </authorList>
    </citation>
    <scope>NUCLEOTIDE SEQUENCE [LARGE SCALE GENOMIC DNA]</scope>
    <source>
        <strain evidence="1 2">GH-76</strain>
    </source>
</reference>
<comment type="caution">
    <text evidence="1">The sequence shown here is derived from an EMBL/GenBank/DDBJ whole genome shotgun (WGS) entry which is preliminary data.</text>
</comment>
<evidence type="ECO:0000313" key="2">
    <source>
        <dbReference type="Proteomes" id="UP001465976"/>
    </source>
</evidence>
<dbReference type="EMBL" id="JBAHYK010005494">
    <property type="protein sequence ID" value="KAL0562497.1"/>
    <property type="molecule type" value="Genomic_DNA"/>
</dbReference>
<feature type="non-terminal residue" evidence="1">
    <location>
        <position position="62"/>
    </location>
</feature>